<feature type="domain" description="Protein kinase" evidence="3">
    <location>
        <begin position="45"/>
        <end position="339"/>
    </location>
</feature>
<dbReference type="AlphaFoldDB" id="A0A517MBN9"/>
<feature type="compositionally biased region" description="Polar residues" evidence="1">
    <location>
        <begin position="517"/>
        <end position="526"/>
    </location>
</feature>
<dbReference type="PANTHER" id="PTHR45725">
    <property type="entry name" value="FORMIN HOMOLOGY 2 FAMILY MEMBER"/>
    <property type="match status" value="1"/>
</dbReference>
<keyword evidence="2" id="KW-0472">Membrane</keyword>
<dbReference type="PANTHER" id="PTHR45725:SF1">
    <property type="entry name" value="DISHEVELLED ASSOCIATED ACTIVATOR OF MORPHOGENESIS, ISOFORM D"/>
    <property type="match status" value="1"/>
</dbReference>
<dbReference type="Gene3D" id="1.10.510.10">
    <property type="entry name" value="Transferase(Phosphotransferase) domain 1"/>
    <property type="match status" value="1"/>
</dbReference>
<protein>
    <submittedName>
        <fullName evidence="4">Serine/threonine-protein kinase PknB</fullName>
        <ecNumber evidence="4">2.7.11.1</ecNumber>
    </submittedName>
</protein>
<feature type="compositionally biased region" description="Basic residues" evidence="1">
    <location>
        <begin position="471"/>
        <end position="490"/>
    </location>
</feature>
<evidence type="ECO:0000256" key="2">
    <source>
        <dbReference type="SAM" id="Phobius"/>
    </source>
</evidence>
<dbReference type="RefSeq" id="WP_145350584.1">
    <property type="nucleotide sequence ID" value="NZ_CP036262.1"/>
</dbReference>
<evidence type="ECO:0000256" key="1">
    <source>
        <dbReference type="SAM" id="MobiDB-lite"/>
    </source>
</evidence>
<keyword evidence="4" id="KW-0808">Transferase</keyword>
<dbReference type="EC" id="2.7.11.1" evidence="4"/>
<organism evidence="4 5">
    <name type="scientific">Roseimaritima multifibrata</name>
    <dbReference type="NCBI Taxonomy" id="1930274"/>
    <lineage>
        <taxon>Bacteria</taxon>
        <taxon>Pseudomonadati</taxon>
        <taxon>Planctomycetota</taxon>
        <taxon>Planctomycetia</taxon>
        <taxon>Pirellulales</taxon>
        <taxon>Pirellulaceae</taxon>
        <taxon>Roseimaritima</taxon>
    </lineage>
</organism>
<evidence type="ECO:0000259" key="3">
    <source>
        <dbReference type="PROSITE" id="PS50011"/>
    </source>
</evidence>
<keyword evidence="2" id="KW-1133">Transmembrane helix</keyword>
<feature type="transmembrane region" description="Helical" evidence="2">
    <location>
        <begin position="490"/>
        <end position="512"/>
    </location>
</feature>
<gene>
    <name evidence="4" type="primary">pknB_2</name>
    <name evidence="4" type="ORF">FF011L_10420</name>
</gene>
<dbReference type="GO" id="GO:0005524">
    <property type="term" value="F:ATP binding"/>
    <property type="evidence" value="ECO:0007669"/>
    <property type="project" value="InterPro"/>
</dbReference>
<dbReference type="PRINTS" id="PR01217">
    <property type="entry name" value="PRICHEXTENSN"/>
</dbReference>
<dbReference type="EMBL" id="CP036262">
    <property type="protein sequence ID" value="QDS92300.1"/>
    <property type="molecule type" value="Genomic_DNA"/>
</dbReference>
<dbReference type="Proteomes" id="UP000320672">
    <property type="component" value="Chromosome"/>
</dbReference>
<dbReference type="InterPro" id="IPR000719">
    <property type="entry name" value="Prot_kinase_dom"/>
</dbReference>
<feature type="region of interest" description="Disordered" evidence="1">
    <location>
        <begin position="515"/>
        <end position="562"/>
    </location>
</feature>
<feature type="compositionally biased region" description="Low complexity" evidence="1">
    <location>
        <begin position="535"/>
        <end position="544"/>
    </location>
</feature>
<evidence type="ECO:0000313" key="5">
    <source>
        <dbReference type="Proteomes" id="UP000320672"/>
    </source>
</evidence>
<feature type="compositionally biased region" description="Pro residues" evidence="1">
    <location>
        <begin position="358"/>
        <end position="371"/>
    </location>
</feature>
<name>A0A517MBN9_9BACT</name>
<dbReference type="GO" id="GO:0004674">
    <property type="term" value="F:protein serine/threonine kinase activity"/>
    <property type="evidence" value="ECO:0007669"/>
    <property type="project" value="UniProtKB-EC"/>
</dbReference>
<dbReference type="InterPro" id="IPR051425">
    <property type="entry name" value="Formin_Homology"/>
</dbReference>
<reference evidence="4 5" key="1">
    <citation type="submission" date="2019-02" db="EMBL/GenBank/DDBJ databases">
        <title>Deep-cultivation of Planctomycetes and their phenomic and genomic characterization uncovers novel biology.</title>
        <authorList>
            <person name="Wiegand S."/>
            <person name="Jogler M."/>
            <person name="Boedeker C."/>
            <person name="Pinto D."/>
            <person name="Vollmers J."/>
            <person name="Rivas-Marin E."/>
            <person name="Kohn T."/>
            <person name="Peeters S.H."/>
            <person name="Heuer A."/>
            <person name="Rast P."/>
            <person name="Oberbeckmann S."/>
            <person name="Bunk B."/>
            <person name="Jeske O."/>
            <person name="Meyerdierks A."/>
            <person name="Storesund J.E."/>
            <person name="Kallscheuer N."/>
            <person name="Luecker S."/>
            <person name="Lage O.M."/>
            <person name="Pohl T."/>
            <person name="Merkel B.J."/>
            <person name="Hornburger P."/>
            <person name="Mueller R.-W."/>
            <person name="Bruemmer F."/>
            <person name="Labrenz M."/>
            <person name="Spormann A.M."/>
            <person name="Op den Camp H."/>
            <person name="Overmann J."/>
            <person name="Amann R."/>
            <person name="Jetten M.S.M."/>
            <person name="Mascher T."/>
            <person name="Medema M.H."/>
            <person name="Devos D.P."/>
            <person name="Kaster A.-K."/>
            <person name="Ovreas L."/>
            <person name="Rohde M."/>
            <person name="Galperin M.Y."/>
            <person name="Jogler C."/>
        </authorList>
    </citation>
    <scope>NUCLEOTIDE SEQUENCE [LARGE SCALE GENOMIC DNA]</scope>
    <source>
        <strain evidence="4 5">FF011L</strain>
    </source>
</reference>
<dbReference type="SUPFAM" id="SSF56112">
    <property type="entry name" value="Protein kinase-like (PK-like)"/>
    <property type="match status" value="1"/>
</dbReference>
<dbReference type="OrthoDB" id="229095at2"/>
<feature type="region of interest" description="Disordered" evidence="1">
    <location>
        <begin position="354"/>
        <end position="491"/>
    </location>
</feature>
<accession>A0A517MBN9</accession>
<sequence length="1043" mass="111589">MSPRLSVNEFWNRLTESGLADAERCRRWAVEYAKKNSGRPPADSATLAKFLIRGGALTSYQVQCLLAGNLTDLSTGRYVLRRPAEAPWIDWFWAKQARGRGEMLVHKQPADTPEIAQRWLTLHLSLRSKNLQPLESERNEGETLVVSRLPPGRTLAEAFASGQWDPARTAELGEAVANALLPLHHAGYAHGGIHPERIWIGKPTKEKTSPILLLRDAPLGIDHPLGERSVWLRRPEQPALYAAPEFSLPGQPVDPLSDQYALGCLLYQSQFGTPPFSADNSDALLQQHIEKVPAKLQALANGSEKSGSGIVRVIGHAMAKNAAARFTNLDGMIAALQQLQEPNEIAAAAATPTASAPIPTPIPTPKAPPAKPDTVVPASRKTASPVAEPPRHQKQPVAPVPASAPPTQRVPPAEASPAKQTPAAKPAASSPEPVSKQPQAPKALKPTPKPQAASPANPSPSPTPAETNAPPKRKRAGSAGRRRKKSKKSYRGPIVIGGLGFAAMIGLILILGRPSGPSKQVSQTTPAPFVPTPRAPAASPSANGSGAGNGNSAGENETMGPFELTDNEKTLWAPPSVPDPPPLEMIPGGPQMVIVLRLSDLVQSPTGQAISNAFSQELGDALENLTQRTKIPAEDIERLTLAFDGQGEGVASITMGIHLQKPRPLKDLLQTWKVEIAQTPEGDPILAGDGPDAFFVRDVSEGAMVDAFSIGSIEQMKGVAEMGGAPIPLPPQLKGLWQSANSEADLNLLLLPNYLFADGRNILKTYAPQIIGPLREFLQPDANGVLLVSNLEPDWYLETRMLPGPGTTSTTLSRKMQTTVAQLPTWAENFLVDTSPDPSWRKLANRMPQMLRAIDRYARYGVAEDAATANLYLPSEAAPNILLASMLAANTLPGKAAAIAATPMATKAMSIEELLEMPISVSFDQESLEFAGQAVIDEVKGKAPPGTTIPPYVLLGGDLQKEGITQNQQIRDFKIKDQPLRKVLTLLVMQANIDKSVTDASQPQQLLVWVIGDNPNKPGEKAILISTRAGAEGKYELPAEFVP</sequence>
<dbReference type="InterPro" id="IPR011009">
    <property type="entry name" value="Kinase-like_dom_sf"/>
</dbReference>
<dbReference type="KEGG" id="rml:FF011L_10420"/>
<evidence type="ECO:0000313" key="4">
    <source>
        <dbReference type="EMBL" id="QDS92300.1"/>
    </source>
</evidence>
<dbReference type="PROSITE" id="PS50011">
    <property type="entry name" value="PROTEIN_KINASE_DOM"/>
    <property type="match status" value="1"/>
</dbReference>
<proteinExistence type="predicted"/>
<keyword evidence="2" id="KW-0812">Transmembrane</keyword>
<keyword evidence="5" id="KW-1185">Reference proteome</keyword>
<keyword evidence="4" id="KW-0418">Kinase</keyword>
<feature type="compositionally biased region" description="Low complexity" evidence="1">
    <location>
        <begin position="415"/>
        <end position="436"/>
    </location>
</feature>